<feature type="compositionally biased region" description="Polar residues" evidence="2">
    <location>
        <begin position="372"/>
        <end position="381"/>
    </location>
</feature>
<reference evidence="3" key="1">
    <citation type="journal article" date="2023" name="Mol. Phylogenet. Evol.">
        <title>Genome-scale phylogeny and comparative genomics of the fungal order Sordariales.</title>
        <authorList>
            <person name="Hensen N."/>
            <person name="Bonometti L."/>
            <person name="Westerberg I."/>
            <person name="Brannstrom I.O."/>
            <person name="Guillou S."/>
            <person name="Cros-Aarteil S."/>
            <person name="Calhoun S."/>
            <person name="Haridas S."/>
            <person name="Kuo A."/>
            <person name="Mondo S."/>
            <person name="Pangilinan J."/>
            <person name="Riley R."/>
            <person name="LaButti K."/>
            <person name="Andreopoulos B."/>
            <person name="Lipzen A."/>
            <person name="Chen C."/>
            <person name="Yan M."/>
            <person name="Daum C."/>
            <person name="Ng V."/>
            <person name="Clum A."/>
            <person name="Steindorff A."/>
            <person name="Ohm R.A."/>
            <person name="Martin F."/>
            <person name="Silar P."/>
            <person name="Natvig D.O."/>
            <person name="Lalanne C."/>
            <person name="Gautier V."/>
            <person name="Ament-Velasquez S.L."/>
            <person name="Kruys A."/>
            <person name="Hutchinson M.I."/>
            <person name="Powell A.J."/>
            <person name="Barry K."/>
            <person name="Miller A.N."/>
            <person name="Grigoriev I.V."/>
            <person name="Debuchy R."/>
            <person name="Gladieux P."/>
            <person name="Hiltunen Thoren M."/>
            <person name="Johannesson H."/>
        </authorList>
    </citation>
    <scope>NUCLEOTIDE SEQUENCE</scope>
    <source>
        <strain evidence="3">PSN293</strain>
    </source>
</reference>
<feature type="transmembrane region" description="Helical" evidence="1">
    <location>
        <begin position="35"/>
        <end position="51"/>
    </location>
</feature>
<dbReference type="AlphaFoldDB" id="A0AAN7BAI3"/>
<gene>
    <name evidence="3" type="ORF">QBC37DRAFT_77403</name>
</gene>
<keyword evidence="4" id="KW-1185">Reference proteome</keyword>
<keyword evidence="1" id="KW-0472">Membrane</keyword>
<protein>
    <recommendedName>
        <fullName evidence="1">Protein YOP1</fullName>
    </recommendedName>
</protein>
<comment type="similarity">
    <text evidence="1">Belongs to the DP1 family.</text>
</comment>
<feature type="region of interest" description="Disordered" evidence="2">
    <location>
        <begin position="266"/>
        <end position="381"/>
    </location>
</feature>
<keyword evidence="3" id="KW-0675">Receptor</keyword>
<evidence type="ECO:0000256" key="1">
    <source>
        <dbReference type="RuleBase" id="RU362006"/>
    </source>
</evidence>
<feature type="compositionally biased region" description="Low complexity" evidence="2">
    <location>
        <begin position="352"/>
        <end position="371"/>
    </location>
</feature>
<comment type="subcellular location">
    <subcellularLocation>
        <location evidence="1">Membrane</location>
        <topology evidence="1">Multi-pass membrane protein</topology>
    </subcellularLocation>
</comment>
<organism evidence="3 4">
    <name type="scientific">Rhypophila decipiens</name>
    <dbReference type="NCBI Taxonomy" id="261697"/>
    <lineage>
        <taxon>Eukaryota</taxon>
        <taxon>Fungi</taxon>
        <taxon>Dikarya</taxon>
        <taxon>Ascomycota</taxon>
        <taxon>Pezizomycotina</taxon>
        <taxon>Sordariomycetes</taxon>
        <taxon>Sordariomycetidae</taxon>
        <taxon>Sordariales</taxon>
        <taxon>Naviculisporaceae</taxon>
        <taxon>Rhypophila</taxon>
    </lineage>
</organism>
<dbReference type="PANTHER" id="PTHR12300">
    <property type="entry name" value="HVA22-LIKE PROTEINS"/>
    <property type="match status" value="1"/>
</dbReference>
<name>A0AAN7BAI3_9PEZI</name>
<keyword evidence="1" id="KW-1133">Transmembrane helix</keyword>
<dbReference type="PANTHER" id="PTHR12300:SF177">
    <property type="entry name" value="PROTEIN YOP1"/>
    <property type="match status" value="1"/>
</dbReference>
<reference evidence="3" key="2">
    <citation type="submission" date="2023-05" db="EMBL/GenBank/DDBJ databases">
        <authorList>
            <consortium name="Lawrence Berkeley National Laboratory"/>
            <person name="Steindorff A."/>
            <person name="Hensen N."/>
            <person name="Bonometti L."/>
            <person name="Westerberg I."/>
            <person name="Brannstrom I.O."/>
            <person name="Guillou S."/>
            <person name="Cros-Aarteil S."/>
            <person name="Calhoun S."/>
            <person name="Haridas S."/>
            <person name="Kuo A."/>
            <person name="Mondo S."/>
            <person name="Pangilinan J."/>
            <person name="Riley R."/>
            <person name="Labutti K."/>
            <person name="Andreopoulos B."/>
            <person name="Lipzen A."/>
            <person name="Chen C."/>
            <person name="Yanf M."/>
            <person name="Daum C."/>
            <person name="Ng V."/>
            <person name="Clum A."/>
            <person name="Ohm R."/>
            <person name="Martin F."/>
            <person name="Silar P."/>
            <person name="Natvig D."/>
            <person name="Lalanne C."/>
            <person name="Gautier V."/>
            <person name="Ament-Velasquez S.L."/>
            <person name="Kruys A."/>
            <person name="Hutchinson M.I."/>
            <person name="Powell A.J."/>
            <person name="Barry K."/>
            <person name="Miller A.N."/>
            <person name="Grigoriev I.V."/>
            <person name="Debuchy R."/>
            <person name="Gladieux P."/>
            <person name="Thoren M.H."/>
            <person name="Johannesson H."/>
        </authorList>
    </citation>
    <scope>NUCLEOTIDE SEQUENCE</scope>
    <source>
        <strain evidence="3">PSN293</strain>
    </source>
</reference>
<feature type="transmembrane region" description="Helical" evidence="1">
    <location>
        <begin position="6"/>
        <end position="23"/>
    </location>
</feature>
<evidence type="ECO:0000313" key="3">
    <source>
        <dbReference type="EMBL" id="KAK4216863.1"/>
    </source>
</evidence>
<evidence type="ECO:0000256" key="2">
    <source>
        <dbReference type="SAM" id="MobiDB-lite"/>
    </source>
</evidence>
<sequence>MLFDILPNILSSLASFLFPLYASYKALKTSDPAQLTPWLMYWVVLACVFLVESWTGWFLFWIPFYAHIRLFCLLYLVLPQTQGAKVIYTTYIHPWLEENENAIEDFIASAHERSKQAGVAYVKQVIKLITDILGMSPPPPAAADSSAGYTGYGAGAGSGTQQPQSYTQSLLARFTLPAGRWSGSTSEAGAATGADFYSFLSSAVSAAANAAAASSSRSTTSVPREGETLIPANIRGTSARMSFIAAQRERLSYVLSALDREASQLQTQSETEAATASHLGPQQGGGIKMRSLSGQSIASAATSGTSLSKSRSEGDFEKLDAESGAEDDNGSGLRRRTPGVGQEGASAGGGSWMPWGWGSGANTSGNNGNGADRSTPTPGSE</sequence>
<comment type="caution">
    <text evidence="1">Lacks conserved residue(s) required for the propagation of feature annotation.</text>
</comment>
<feature type="compositionally biased region" description="Basic and acidic residues" evidence="2">
    <location>
        <begin position="310"/>
        <end position="321"/>
    </location>
</feature>
<feature type="compositionally biased region" description="Polar residues" evidence="2">
    <location>
        <begin position="292"/>
        <end position="309"/>
    </location>
</feature>
<keyword evidence="1" id="KW-0812">Transmembrane</keyword>
<dbReference type="EMBL" id="MU858064">
    <property type="protein sequence ID" value="KAK4216863.1"/>
    <property type="molecule type" value="Genomic_DNA"/>
</dbReference>
<dbReference type="Pfam" id="PF03134">
    <property type="entry name" value="TB2_DP1_HVA22"/>
    <property type="match status" value="1"/>
</dbReference>
<dbReference type="InterPro" id="IPR004345">
    <property type="entry name" value="TB2_DP1_HVA22"/>
</dbReference>
<comment type="caution">
    <text evidence="3">The sequence shown here is derived from an EMBL/GenBank/DDBJ whole genome shotgun (WGS) entry which is preliminary data.</text>
</comment>
<accession>A0AAN7BAI3</accession>
<evidence type="ECO:0000313" key="4">
    <source>
        <dbReference type="Proteomes" id="UP001301769"/>
    </source>
</evidence>
<dbReference type="Proteomes" id="UP001301769">
    <property type="component" value="Unassembled WGS sequence"/>
</dbReference>
<proteinExistence type="inferred from homology"/>
<dbReference type="GO" id="GO:0016020">
    <property type="term" value="C:membrane"/>
    <property type="evidence" value="ECO:0007669"/>
    <property type="project" value="UniProtKB-SubCell"/>
</dbReference>